<evidence type="ECO:0000313" key="2">
    <source>
        <dbReference type="EMBL" id="GAA6498345.1"/>
    </source>
</evidence>
<evidence type="ECO:0000256" key="1">
    <source>
        <dbReference type="ARBA" id="ARBA00005564"/>
    </source>
</evidence>
<dbReference type="Proteomes" id="UP001600941">
    <property type="component" value="Unassembled WGS sequence"/>
</dbReference>
<dbReference type="Gene3D" id="2.130.10.10">
    <property type="entry name" value="YVTN repeat-like/Quinoprotein amine dehydrogenase"/>
    <property type="match status" value="1"/>
</dbReference>
<evidence type="ECO:0000313" key="3">
    <source>
        <dbReference type="Proteomes" id="UP001600941"/>
    </source>
</evidence>
<dbReference type="InterPro" id="IPR050282">
    <property type="entry name" value="Cycloisomerase_2"/>
</dbReference>
<organism evidence="2 3">
    <name type="scientific">Blautia parvula</name>
    <dbReference type="NCBI Taxonomy" id="2877527"/>
    <lineage>
        <taxon>Bacteria</taxon>
        <taxon>Bacillati</taxon>
        <taxon>Bacillota</taxon>
        <taxon>Clostridia</taxon>
        <taxon>Lachnospirales</taxon>
        <taxon>Lachnospiraceae</taxon>
        <taxon>Blautia</taxon>
    </lineage>
</organism>
<reference evidence="2 3" key="1">
    <citation type="submission" date="2024-04" db="EMBL/GenBank/DDBJ databases">
        <title>Defined microbial consortia suppress multidrug-resistant proinflammatory Enterobacteriaceae via ecological control.</title>
        <authorList>
            <person name="Furuichi M."/>
            <person name="Kawaguchi T."/>
            <person name="Pust M."/>
            <person name="Yasuma K."/>
            <person name="Plichta D."/>
            <person name="Hasegawa N."/>
            <person name="Ohya T."/>
            <person name="Bhattarai S."/>
            <person name="Sasajima S."/>
            <person name="Aoto Y."/>
            <person name="Tuganbaev T."/>
            <person name="Yaginuma M."/>
            <person name="Ueda M."/>
            <person name="Okahashi N."/>
            <person name="Amafuji K."/>
            <person name="Kiridooshi Y."/>
            <person name="Sugita K."/>
            <person name="Strazar M."/>
            <person name="Skelly A."/>
            <person name="Suda W."/>
            <person name="Hattori M."/>
            <person name="Nakamoto N."/>
            <person name="Caballero S."/>
            <person name="Norman J."/>
            <person name="Olle B."/>
            <person name="Tanoue T."/>
            <person name="Arita M."/>
            <person name="Bucci V."/>
            <person name="Atarashi K."/>
            <person name="Xavier R."/>
            <person name="Honda K."/>
        </authorList>
    </citation>
    <scope>NUCLEOTIDE SEQUENCE [LARGE SCALE GENOMIC DNA]</scope>
    <source>
        <strain evidence="3">k34-0107-D12</strain>
    </source>
</reference>
<gene>
    <name evidence="2" type="ORF">K340107D12_11610</name>
</gene>
<dbReference type="Pfam" id="PF10282">
    <property type="entry name" value="Lactonase"/>
    <property type="match status" value="1"/>
</dbReference>
<proteinExistence type="inferred from homology"/>
<dbReference type="InterPro" id="IPR019405">
    <property type="entry name" value="Lactonase_7-beta_prop"/>
</dbReference>
<comment type="caution">
    <text evidence="2">The sequence shown here is derived from an EMBL/GenBank/DDBJ whole genome shotgun (WGS) entry which is preliminary data.</text>
</comment>
<dbReference type="EMBL" id="BAABZQ010000001">
    <property type="protein sequence ID" value="GAA6498345.1"/>
    <property type="molecule type" value="Genomic_DNA"/>
</dbReference>
<protein>
    <recommendedName>
        <fullName evidence="4">6-phosphogluconolactonase</fullName>
    </recommendedName>
</protein>
<accession>A0ABQ0BP81</accession>
<comment type="similarity">
    <text evidence="1">Belongs to the cycloisomerase 2 family.</text>
</comment>
<dbReference type="PANTHER" id="PTHR30344">
    <property type="entry name" value="6-PHOSPHOGLUCONOLACTONASE-RELATED"/>
    <property type="match status" value="1"/>
</dbReference>
<dbReference type="InterPro" id="IPR011045">
    <property type="entry name" value="N2O_reductase_N"/>
</dbReference>
<sequence length="386" mass="42221">MSEKLFMIVGSFAMKAGVDKGISVFRVEKENGGLVFLGHFLKDVNAGQQCPGNLPGMDYITNECRDGSGRRGGGGEILTVRFSAGDGTPEVVSRVSTLAPQPSYICLDKTGKFAVVPHHVSDNYVTRIVKNGDNSFQAVTEYDDGALVLFRMEKDGMPGDICDVYLCPGEQREDGYHEAHLHSAVMSPSGKYCIVCDKGTDRVYSFRLDHEAGKLLLADCMQAIPGSAPRYSAVHQDKPLFYQNHERLPLLNVLRCDEKTGRLVWAGSVSLLEDAEMAENWSGEGPADLVFSENGKYLYASVRTANLIAVLRIEEDGTPTLIQNINCGGKNPRGLCISLDGRFLYSANRDSGNIAMFWIDDDGKLHDSGVRTEANLPGNMKFVQTC</sequence>
<keyword evidence="3" id="KW-1185">Reference proteome</keyword>
<evidence type="ECO:0008006" key="4">
    <source>
        <dbReference type="Google" id="ProtNLM"/>
    </source>
</evidence>
<name>A0ABQ0BP81_9FIRM</name>
<dbReference type="InterPro" id="IPR015943">
    <property type="entry name" value="WD40/YVTN_repeat-like_dom_sf"/>
</dbReference>
<dbReference type="RefSeq" id="WP_227212102.1">
    <property type="nucleotide sequence ID" value="NZ_BAABZQ010000001.1"/>
</dbReference>
<dbReference type="PANTHER" id="PTHR30344:SF1">
    <property type="entry name" value="6-PHOSPHOGLUCONOLACTONASE"/>
    <property type="match status" value="1"/>
</dbReference>
<dbReference type="SUPFAM" id="SSF50974">
    <property type="entry name" value="Nitrous oxide reductase, N-terminal domain"/>
    <property type="match status" value="1"/>
</dbReference>